<dbReference type="AlphaFoldDB" id="A0A2A6EFN5"/>
<sequence>MDCTLILQDMIIALITSLFSSATIIFAGYRTYRNAIKKLREESIENIKRAHYEAILKAHQSIYKLLRFTTDTENDDCILVWEQPKDGGEKTYYFRQANIRQFFKELTEEVYNKGNGIYLSKEVMSLIFKYRTLVHKLLLAEKNNPDEKIMIHNREVVKEMIEINQSLSIQIRKDIDLQQRNLYNHNKKGKKYWWKRKKHNI</sequence>
<accession>A0A2A6EFN5</accession>
<feature type="transmembrane region" description="Helical" evidence="1">
    <location>
        <begin position="6"/>
        <end position="29"/>
    </location>
</feature>
<evidence type="ECO:0000256" key="1">
    <source>
        <dbReference type="SAM" id="Phobius"/>
    </source>
</evidence>
<evidence type="ECO:0000313" key="3">
    <source>
        <dbReference type="Proteomes" id="UP000219058"/>
    </source>
</evidence>
<proteinExistence type="predicted"/>
<organism evidence="2 3">
    <name type="scientific">Prevotella intermedia</name>
    <dbReference type="NCBI Taxonomy" id="28131"/>
    <lineage>
        <taxon>Bacteria</taxon>
        <taxon>Pseudomonadati</taxon>
        <taxon>Bacteroidota</taxon>
        <taxon>Bacteroidia</taxon>
        <taxon>Bacteroidales</taxon>
        <taxon>Prevotellaceae</taxon>
        <taxon>Prevotella</taxon>
    </lineage>
</organism>
<dbReference type="RefSeq" id="WP_097550090.1">
    <property type="nucleotide sequence ID" value="NZ_NSLY01000013.1"/>
</dbReference>
<dbReference type="EMBL" id="NSLY01000013">
    <property type="protein sequence ID" value="PDP60284.1"/>
    <property type="molecule type" value="Genomic_DNA"/>
</dbReference>
<comment type="caution">
    <text evidence="2">The sequence shown here is derived from an EMBL/GenBank/DDBJ whole genome shotgun (WGS) entry which is preliminary data.</text>
</comment>
<dbReference type="Proteomes" id="UP000219058">
    <property type="component" value="Unassembled WGS sequence"/>
</dbReference>
<keyword evidence="1" id="KW-1133">Transmembrane helix</keyword>
<evidence type="ECO:0000313" key="2">
    <source>
        <dbReference type="EMBL" id="PDP60284.1"/>
    </source>
</evidence>
<gene>
    <name evidence="2" type="ORF">CLI71_05970</name>
</gene>
<dbReference type="NCBIfam" id="NF040556">
    <property type="entry name" value="CAS_Csx28"/>
    <property type="match status" value="1"/>
</dbReference>
<name>A0A2A6EFN5_PREIN</name>
<keyword evidence="1" id="KW-0472">Membrane</keyword>
<reference evidence="2 3" key="1">
    <citation type="submission" date="2017-09" db="EMBL/GenBank/DDBJ databases">
        <title>Phase variable restriction modification systems are present in the genome sequences of periodontal pathogens Prevotella intermedia, Tannerella forsythia and Porphyromonas gingivalis.</title>
        <authorList>
            <person name="Haigh R.D."/>
            <person name="Crawford L."/>
            <person name="Ralph J."/>
            <person name="Wanford J."/>
            <person name="Vartoukian S.R."/>
            <person name="Hijazib K."/>
            <person name="Wade W."/>
            <person name="Oggioni M.R."/>
        </authorList>
    </citation>
    <scope>NUCLEOTIDE SEQUENCE [LARGE SCALE GENOMIC DNA]</scope>
    <source>
        <strain evidence="2 3">WW2834</strain>
    </source>
</reference>
<protein>
    <submittedName>
        <fullName evidence="2">Uncharacterized protein</fullName>
    </submittedName>
</protein>
<keyword evidence="1" id="KW-0812">Transmembrane</keyword>